<feature type="domain" description="ATPase RavA-like AAA lid" evidence="1">
    <location>
        <begin position="335"/>
        <end position="407"/>
    </location>
</feature>
<evidence type="ECO:0000259" key="1">
    <source>
        <dbReference type="Pfam" id="PF17868"/>
    </source>
</evidence>
<dbReference type="PANTHER" id="PTHR32204">
    <property type="entry name" value="ATPASE RAVA"/>
    <property type="match status" value="1"/>
</dbReference>
<reference evidence="3" key="1">
    <citation type="submission" date="2020-12" db="EMBL/GenBank/DDBJ databases">
        <authorList>
            <person name="Iha C."/>
        </authorList>
    </citation>
    <scope>NUCLEOTIDE SEQUENCE</scope>
</reference>
<dbReference type="Pfam" id="PF17868">
    <property type="entry name" value="AAA_lid_8"/>
    <property type="match status" value="1"/>
</dbReference>
<dbReference type="InterPro" id="IPR027417">
    <property type="entry name" value="P-loop_NTPase"/>
</dbReference>
<dbReference type="PANTHER" id="PTHR32204:SF0">
    <property type="entry name" value="ATPASE RAVA"/>
    <property type="match status" value="1"/>
</dbReference>
<dbReference type="GO" id="GO:0005524">
    <property type="term" value="F:ATP binding"/>
    <property type="evidence" value="ECO:0007669"/>
    <property type="project" value="InterPro"/>
</dbReference>
<evidence type="ECO:0000259" key="2">
    <source>
        <dbReference type="Pfam" id="PF20030"/>
    </source>
</evidence>
<name>A0A8S1IMG6_9CHLO</name>
<protein>
    <recommendedName>
        <fullName evidence="5">AAA+ ATPase domain-containing protein</fullName>
    </recommendedName>
</protein>
<proteinExistence type="predicted"/>
<comment type="caution">
    <text evidence="3">The sequence shown here is derived from an EMBL/GenBank/DDBJ whole genome shotgun (WGS) entry which is preliminary data.</text>
</comment>
<dbReference type="Pfam" id="PF20030">
    <property type="entry name" value="bpMoxR"/>
    <property type="match status" value="1"/>
</dbReference>
<dbReference type="PRINTS" id="PR00300">
    <property type="entry name" value="CLPPROTEASEA"/>
</dbReference>
<keyword evidence="4" id="KW-1185">Reference proteome</keyword>
<evidence type="ECO:0008006" key="5">
    <source>
        <dbReference type="Google" id="ProtNLM"/>
    </source>
</evidence>
<dbReference type="SUPFAM" id="SSF52540">
    <property type="entry name" value="P-loop containing nucleoside triphosphate hydrolases"/>
    <property type="match status" value="1"/>
</dbReference>
<dbReference type="EMBL" id="CAJHUC010000426">
    <property type="protein sequence ID" value="CAD7696039.1"/>
    <property type="molecule type" value="Genomic_DNA"/>
</dbReference>
<dbReference type="InterPro" id="IPR041538">
    <property type="entry name" value="RavA-like_AAA_lid"/>
</dbReference>
<evidence type="ECO:0000313" key="3">
    <source>
        <dbReference type="EMBL" id="CAD7696039.1"/>
    </source>
</evidence>
<dbReference type="Gene3D" id="3.40.50.300">
    <property type="entry name" value="P-loop containing nucleotide triphosphate hydrolases"/>
    <property type="match status" value="1"/>
</dbReference>
<dbReference type="OrthoDB" id="47330at2759"/>
<sequence length="560" mass="62185">MALKRHVWYQAHRCGTLGAHGVVRLHSRCAGRAPRRPDCPDADALHLTGKLMAADFSGEAATASDNKVLTESENLRNQCKAAMEVVMEEAHDKARKVSQQGKSTDGEFTERIKGAIGAMQDGLVERDTEVRLLLLAALSGEHVLYIGPPGTAKSELGRRLSFLCKGAFFERLLTRFSVPEELFGPLSMRELEEDRYIRKTEGYLPEATVAFIDEIFKANSAILNTLLTVLNERLFDNGPSRVPVPLVCLVGASNELPESEELNALYDRFLVRREVKQVSAGGLVDLLSTTAMTSNGVYLDEAGQPGNSIDESLTLTTKDFSIAKEKACTVSVPKEVIDLLADLRMWLQDSCEPPIYVSDRRMVKALNMMQVAAFTDGRDSVSQIDCLLLQHVFWNQPEEAEKIYDWLLAELSSGLMFDQIQFVLSGMFGRAVRSLHSKEKTSEVHKEVSELREILTDKLSDVLASVEGGFPEVLNHLWLAEDEAQAVVNALLPKLEKAREALQQTLYETVSLETGLKLDADAVLLATLMPKQWSQFVRKAPSDEVEPIGVTRLRSRKDKP</sequence>
<feature type="domain" description="MoxR" evidence="2">
    <location>
        <begin position="111"/>
        <end position="290"/>
    </location>
</feature>
<evidence type="ECO:0000313" key="4">
    <source>
        <dbReference type="Proteomes" id="UP000708148"/>
    </source>
</evidence>
<dbReference type="InterPro" id="IPR001270">
    <property type="entry name" value="ClpA/B"/>
</dbReference>
<dbReference type="InterPro" id="IPR045427">
    <property type="entry name" value="MoxR"/>
</dbReference>
<dbReference type="Proteomes" id="UP000708148">
    <property type="component" value="Unassembled WGS sequence"/>
</dbReference>
<organism evidence="3 4">
    <name type="scientific">Ostreobium quekettii</name>
    <dbReference type="NCBI Taxonomy" id="121088"/>
    <lineage>
        <taxon>Eukaryota</taxon>
        <taxon>Viridiplantae</taxon>
        <taxon>Chlorophyta</taxon>
        <taxon>core chlorophytes</taxon>
        <taxon>Ulvophyceae</taxon>
        <taxon>TCBD clade</taxon>
        <taxon>Bryopsidales</taxon>
        <taxon>Ostreobineae</taxon>
        <taxon>Ostreobiaceae</taxon>
        <taxon>Ostreobium</taxon>
    </lineage>
</organism>
<dbReference type="CDD" id="cd00009">
    <property type="entry name" value="AAA"/>
    <property type="match status" value="1"/>
</dbReference>
<dbReference type="InterPro" id="IPR050513">
    <property type="entry name" value="RavA_ATPases"/>
</dbReference>
<accession>A0A8S1IMG6</accession>
<dbReference type="AlphaFoldDB" id="A0A8S1IMG6"/>
<gene>
    <name evidence="3" type="ORF">OSTQU699_LOCUS1400</name>
</gene>